<evidence type="ECO:0000313" key="1">
    <source>
        <dbReference type="EMBL" id="GAA0643449.1"/>
    </source>
</evidence>
<comment type="caution">
    <text evidence="1">The sequence shown here is derived from an EMBL/GenBank/DDBJ whole genome shotgun (WGS) entry which is preliminary data.</text>
</comment>
<evidence type="ECO:0000313" key="2">
    <source>
        <dbReference type="Proteomes" id="UP001500194"/>
    </source>
</evidence>
<proteinExistence type="predicted"/>
<sequence length="88" mass="9426">MSDELEAELRAELTDAFENADYPVKNQMGLVPALPNGPATKFEAGDGEVSFTAMELASKLSGNADFPYDDVESLVDDIIEGLKDDGTL</sequence>
<dbReference type="GeneID" id="68572739"/>
<keyword evidence="2" id="KW-1185">Reference proteome</keyword>
<dbReference type="AlphaFoldDB" id="A0AAV3SWI5"/>
<dbReference type="Gene3D" id="1.10.238.80">
    <property type="entry name" value="MTH865-like"/>
    <property type="match status" value="1"/>
</dbReference>
<dbReference type="RefSeq" id="WP_227262125.1">
    <property type="nucleotide sequence ID" value="NZ_BAAADU010000002.1"/>
</dbReference>
<dbReference type="Pfam" id="PF07747">
    <property type="entry name" value="MTH865"/>
    <property type="match status" value="1"/>
</dbReference>
<dbReference type="EMBL" id="BAAADU010000002">
    <property type="protein sequence ID" value="GAA0643449.1"/>
    <property type="molecule type" value="Genomic_DNA"/>
</dbReference>
<dbReference type="Proteomes" id="UP001500194">
    <property type="component" value="Unassembled WGS sequence"/>
</dbReference>
<dbReference type="InterPro" id="IPR036825">
    <property type="entry name" value="MTH865-like_sf"/>
</dbReference>
<organism evidence="1 2">
    <name type="scientific">Salarchaeum japonicum</name>
    <dbReference type="NCBI Taxonomy" id="555573"/>
    <lineage>
        <taxon>Archaea</taxon>
        <taxon>Methanobacteriati</taxon>
        <taxon>Methanobacteriota</taxon>
        <taxon>Stenosarchaea group</taxon>
        <taxon>Halobacteria</taxon>
        <taxon>Halobacteriales</taxon>
        <taxon>Halobacteriaceae</taxon>
    </lineage>
</organism>
<dbReference type="SUPFAM" id="SSF69025">
    <property type="entry name" value="Hypothetical protein MTH865"/>
    <property type="match status" value="1"/>
</dbReference>
<gene>
    <name evidence="1" type="ORF">GCM10009019_01510</name>
</gene>
<dbReference type="InterPro" id="IPR024093">
    <property type="entry name" value="Uncharacterised_MTH865"/>
</dbReference>
<reference evidence="1 2" key="1">
    <citation type="journal article" date="2019" name="Int. J. Syst. Evol. Microbiol.">
        <title>The Global Catalogue of Microorganisms (GCM) 10K type strain sequencing project: providing services to taxonomists for standard genome sequencing and annotation.</title>
        <authorList>
            <consortium name="The Broad Institute Genomics Platform"/>
            <consortium name="The Broad Institute Genome Sequencing Center for Infectious Disease"/>
            <person name="Wu L."/>
            <person name="Ma J."/>
        </authorList>
    </citation>
    <scope>NUCLEOTIDE SEQUENCE [LARGE SCALE GENOMIC DNA]</scope>
    <source>
        <strain evidence="1 2">JCM 16327</strain>
    </source>
</reference>
<protein>
    <submittedName>
        <fullName evidence="1">MTH865 family protein</fullName>
    </submittedName>
</protein>
<name>A0AAV3SWI5_9EURY</name>
<accession>A0AAV3SWI5</accession>